<evidence type="ECO:0008006" key="5">
    <source>
        <dbReference type="Google" id="ProtNLM"/>
    </source>
</evidence>
<dbReference type="InterPro" id="IPR021945">
    <property type="entry name" value="DUF3562"/>
</dbReference>
<proteinExistence type="predicted"/>
<protein>
    <recommendedName>
        <fullName evidence="5">DUF3562 domain-containing protein</fullName>
    </recommendedName>
</protein>
<evidence type="ECO:0000313" key="3">
    <source>
        <dbReference type="Proteomes" id="UP000062788"/>
    </source>
</evidence>
<dbReference type="EMBL" id="FXAN01000014">
    <property type="protein sequence ID" value="SMF98338.1"/>
    <property type="molecule type" value="Genomic_DNA"/>
</dbReference>
<dbReference type="EMBL" id="LOWA01000049">
    <property type="protein sequence ID" value="KVE24886.1"/>
    <property type="molecule type" value="Genomic_DNA"/>
</dbReference>
<reference evidence="2 4" key="2">
    <citation type="submission" date="2017-04" db="EMBL/GenBank/DDBJ databases">
        <authorList>
            <person name="Afonso C.L."/>
            <person name="Miller P.J."/>
            <person name="Scott M.A."/>
            <person name="Spackman E."/>
            <person name="Goraichik I."/>
            <person name="Dimitrov K.M."/>
            <person name="Suarez D.L."/>
            <person name="Swayne D.E."/>
        </authorList>
    </citation>
    <scope>NUCLEOTIDE SEQUENCE [LARGE SCALE GENOMIC DNA]</scope>
    <source>
        <strain evidence="2">LMG 28154</strain>
    </source>
</reference>
<accession>A0A103DYS0</accession>
<dbReference type="Proteomes" id="UP000198460">
    <property type="component" value="Unassembled WGS sequence"/>
</dbReference>
<evidence type="ECO:0000313" key="1">
    <source>
        <dbReference type="EMBL" id="KVE24886.1"/>
    </source>
</evidence>
<organism evidence="1 3">
    <name type="scientific">Burkholderia singularis</name>
    <dbReference type="NCBI Taxonomy" id="1503053"/>
    <lineage>
        <taxon>Bacteria</taxon>
        <taxon>Pseudomonadati</taxon>
        <taxon>Pseudomonadota</taxon>
        <taxon>Betaproteobacteria</taxon>
        <taxon>Burkholderiales</taxon>
        <taxon>Burkholderiaceae</taxon>
        <taxon>Burkholderia</taxon>
        <taxon>pseudomallei group</taxon>
    </lineage>
</organism>
<keyword evidence="3" id="KW-1185">Reference proteome</keyword>
<gene>
    <name evidence="2" type="ORF">BSIN_1630</name>
    <name evidence="1" type="ORF">WS67_20215</name>
</gene>
<dbReference type="OrthoDB" id="9035061at2"/>
<dbReference type="AlphaFoldDB" id="A0A103DYS0"/>
<dbReference type="RefSeq" id="WP_059519671.1">
    <property type="nucleotide sequence ID" value="NZ_FXAN01000014.1"/>
</dbReference>
<evidence type="ECO:0000313" key="4">
    <source>
        <dbReference type="Proteomes" id="UP000198460"/>
    </source>
</evidence>
<evidence type="ECO:0000313" key="2">
    <source>
        <dbReference type="EMBL" id="SMF98338.1"/>
    </source>
</evidence>
<name>A0A103DYS0_9BURK</name>
<dbReference type="Pfam" id="PF12085">
    <property type="entry name" value="DUF3562"/>
    <property type="match status" value="1"/>
</dbReference>
<dbReference type="Proteomes" id="UP000062788">
    <property type="component" value="Unassembled WGS sequence"/>
</dbReference>
<sequence length="63" mass="7301">MRDEGLIELLREAAADTSIPDGALQRWLDDEVARLEEGALIHDYVRVFAIRRVRERLAAVRKR</sequence>
<reference evidence="1 3" key="1">
    <citation type="submission" date="2015-11" db="EMBL/GenBank/DDBJ databases">
        <title>Expanding the genomic diversity of Burkholderia species for the development of highly accurate diagnostics.</title>
        <authorList>
            <person name="Sahl J."/>
            <person name="Keim P."/>
            <person name="Wagner D."/>
        </authorList>
    </citation>
    <scope>NUCLEOTIDE SEQUENCE [LARGE SCALE GENOMIC DNA]</scope>
    <source>
        <strain evidence="1 3">TSV85</strain>
    </source>
</reference>